<organism evidence="2 3">
    <name type="scientific">Sphingomonas changnyeongensis</name>
    <dbReference type="NCBI Taxonomy" id="2698679"/>
    <lineage>
        <taxon>Bacteria</taxon>
        <taxon>Pseudomonadati</taxon>
        <taxon>Pseudomonadota</taxon>
        <taxon>Alphaproteobacteria</taxon>
        <taxon>Sphingomonadales</taxon>
        <taxon>Sphingomonadaceae</taxon>
        <taxon>Sphingomonas</taxon>
    </lineage>
</organism>
<dbReference type="EMBL" id="CP047895">
    <property type="protein sequence ID" value="QHL91670.1"/>
    <property type="molecule type" value="Genomic_DNA"/>
</dbReference>
<dbReference type="RefSeq" id="WP_160593706.1">
    <property type="nucleotide sequence ID" value="NZ_CP047895.1"/>
</dbReference>
<dbReference type="SUPFAM" id="SSF51735">
    <property type="entry name" value="NAD(P)-binding Rossmann-fold domains"/>
    <property type="match status" value="1"/>
</dbReference>
<accession>A0A7Z2NXM1</accession>
<dbReference type="CDD" id="cd05271">
    <property type="entry name" value="NDUFA9_like_SDR_a"/>
    <property type="match status" value="1"/>
</dbReference>
<dbReference type="PANTHER" id="PTHR12126:SF11">
    <property type="entry name" value="NADH DEHYDROGENASE [UBIQUINONE] 1 ALPHA SUBCOMPLEX SUBUNIT 9, MITOCHONDRIAL"/>
    <property type="match status" value="1"/>
</dbReference>
<sequence>MKTSVVTVFGGGGFIGRYVVQDLLDSGRGDRVRIAQRDPKSAWFLRPMGGLGQTQFAAADIRRPDSVARAVEGADAVVNLVGVLAGDFDAFHVAGARNVAEAAAKAGVRSLVHVSAIGADPASASRYGRSKGEGEAAVRAAFPGATILRPSIVFGREDGFTNRFAQLIRMLPVVPVVRGATRFQPVFVADLARAIAESVARPDLHGGRTYDIGGPETVSMAELMRNLAEWTGRSPLFIDLPDAATAALARLVGWAPGAPITWDQWLMLQTDNVVAPGVAGLEAFGIQPTPLAAVAPSWLVQYRRQGRFDGVKTDRP</sequence>
<dbReference type="Gene3D" id="3.40.50.720">
    <property type="entry name" value="NAD(P)-binding Rossmann-like Domain"/>
    <property type="match status" value="1"/>
</dbReference>
<name>A0A7Z2NXM1_9SPHN</name>
<dbReference type="InterPro" id="IPR051207">
    <property type="entry name" value="ComplexI_NDUFA9_subunit"/>
</dbReference>
<feature type="domain" description="NAD-dependent epimerase/dehydratase" evidence="1">
    <location>
        <begin position="6"/>
        <end position="213"/>
    </location>
</feature>
<dbReference type="InterPro" id="IPR001509">
    <property type="entry name" value="Epimerase_deHydtase"/>
</dbReference>
<dbReference type="PANTHER" id="PTHR12126">
    <property type="entry name" value="NADH-UBIQUINONE OXIDOREDUCTASE 39 KDA SUBUNIT-RELATED"/>
    <property type="match status" value="1"/>
</dbReference>
<reference evidence="2 3" key="1">
    <citation type="submission" date="2020-01" db="EMBL/GenBank/DDBJ databases">
        <title>Sphingomonas sp. C33 whole genome sequece.</title>
        <authorList>
            <person name="Park C."/>
        </authorList>
    </citation>
    <scope>NUCLEOTIDE SEQUENCE [LARGE SCALE GENOMIC DNA]</scope>
    <source>
        <strain evidence="2 3">C33</strain>
    </source>
</reference>
<evidence type="ECO:0000313" key="2">
    <source>
        <dbReference type="EMBL" id="QHL91670.1"/>
    </source>
</evidence>
<keyword evidence="3" id="KW-1185">Reference proteome</keyword>
<gene>
    <name evidence="2" type="ORF">GVO57_13790</name>
</gene>
<dbReference type="GO" id="GO:0044877">
    <property type="term" value="F:protein-containing complex binding"/>
    <property type="evidence" value="ECO:0007669"/>
    <property type="project" value="TreeGrafter"/>
</dbReference>
<proteinExistence type="predicted"/>
<evidence type="ECO:0000259" key="1">
    <source>
        <dbReference type="Pfam" id="PF01370"/>
    </source>
</evidence>
<dbReference type="Proteomes" id="UP000464468">
    <property type="component" value="Chromosome"/>
</dbReference>
<dbReference type="InterPro" id="IPR036291">
    <property type="entry name" value="NAD(P)-bd_dom_sf"/>
</dbReference>
<dbReference type="Pfam" id="PF01370">
    <property type="entry name" value="Epimerase"/>
    <property type="match status" value="1"/>
</dbReference>
<dbReference type="KEGG" id="schy:GVO57_13790"/>
<dbReference type="AlphaFoldDB" id="A0A7Z2NXM1"/>
<evidence type="ECO:0000313" key="3">
    <source>
        <dbReference type="Proteomes" id="UP000464468"/>
    </source>
</evidence>
<protein>
    <submittedName>
        <fullName evidence="2">NAD(P)H-binding protein</fullName>
    </submittedName>
</protein>